<evidence type="ECO:0000256" key="1">
    <source>
        <dbReference type="ARBA" id="ARBA00022553"/>
    </source>
</evidence>
<organism evidence="4">
    <name type="scientific">Caldithrix abyssi</name>
    <dbReference type="NCBI Taxonomy" id="187145"/>
    <lineage>
        <taxon>Bacteria</taxon>
        <taxon>Pseudomonadati</taxon>
        <taxon>Calditrichota</taxon>
        <taxon>Calditrichia</taxon>
        <taxon>Calditrichales</taxon>
        <taxon>Calditrichaceae</taxon>
        <taxon>Caldithrix</taxon>
    </lineage>
</organism>
<dbReference type="Gene3D" id="3.40.50.2300">
    <property type="match status" value="1"/>
</dbReference>
<keyword evidence="1" id="KW-0597">Phosphoprotein</keyword>
<reference evidence="4" key="1">
    <citation type="journal article" date="2020" name="mSystems">
        <title>Genome- and Community-Level Interaction Insights into Carbon Utilization and Element Cycling Functions of Hydrothermarchaeota in Hydrothermal Sediment.</title>
        <authorList>
            <person name="Zhou Z."/>
            <person name="Liu Y."/>
            <person name="Xu W."/>
            <person name="Pan J."/>
            <person name="Luo Z.H."/>
            <person name="Li M."/>
        </authorList>
    </citation>
    <scope>NUCLEOTIDE SEQUENCE [LARGE SCALE GENOMIC DNA]</scope>
    <source>
        <strain evidence="4">HyVt-456</strain>
    </source>
</reference>
<protein>
    <submittedName>
        <fullName evidence="4">Response regulator transcription factor</fullName>
    </submittedName>
</protein>
<comment type="caution">
    <text evidence="2">Lacks conserved residue(s) required for the propagation of feature annotation.</text>
</comment>
<evidence type="ECO:0000313" key="4">
    <source>
        <dbReference type="EMBL" id="HED11949.1"/>
    </source>
</evidence>
<comment type="caution">
    <text evidence="4">The sequence shown here is derived from an EMBL/GenBank/DDBJ whole genome shotgun (WGS) entry which is preliminary data.</text>
</comment>
<dbReference type="InterPro" id="IPR011006">
    <property type="entry name" value="CheY-like_superfamily"/>
</dbReference>
<gene>
    <name evidence="4" type="ORF">ENJ10_14760</name>
</gene>
<dbReference type="AlphaFoldDB" id="A0A7V1LPV1"/>
<evidence type="ECO:0000259" key="3">
    <source>
        <dbReference type="PROSITE" id="PS50110"/>
    </source>
</evidence>
<dbReference type="SUPFAM" id="SSF52172">
    <property type="entry name" value="CheY-like"/>
    <property type="match status" value="1"/>
</dbReference>
<dbReference type="InterPro" id="IPR001789">
    <property type="entry name" value="Sig_transdc_resp-reg_receiver"/>
</dbReference>
<dbReference type="Proteomes" id="UP000886005">
    <property type="component" value="Unassembled WGS sequence"/>
</dbReference>
<evidence type="ECO:0000256" key="2">
    <source>
        <dbReference type="PROSITE-ProRule" id="PRU00169"/>
    </source>
</evidence>
<dbReference type="EMBL" id="DRLD01000418">
    <property type="protein sequence ID" value="HED11949.1"/>
    <property type="molecule type" value="Genomic_DNA"/>
</dbReference>
<dbReference type="Pfam" id="PF00072">
    <property type="entry name" value="Response_reg"/>
    <property type="match status" value="1"/>
</dbReference>
<dbReference type="PANTHER" id="PTHR44591:SF3">
    <property type="entry name" value="RESPONSE REGULATORY DOMAIN-CONTAINING PROTEIN"/>
    <property type="match status" value="1"/>
</dbReference>
<dbReference type="GO" id="GO:0000160">
    <property type="term" value="P:phosphorelay signal transduction system"/>
    <property type="evidence" value="ECO:0007669"/>
    <property type="project" value="InterPro"/>
</dbReference>
<dbReference type="PROSITE" id="PS50110">
    <property type="entry name" value="RESPONSE_REGULATORY"/>
    <property type="match status" value="1"/>
</dbReference>
<dbReference type="PANTHER" id="PTHR44591">
    <property type="entry name" value="STRESS RESPONSE REGULATOR PROTEIN 1"/>
    <property type="match status" value="1"/>
</dbReference>
<name>A0A7V1LPV1_CALAY</name>
<dbReference type="InterPro" id="IPR050595">
    <property type="entry name" value="Bact_response_regulator"/>
</dbReference>
<accession>A0A7V1LPV1</accession>
<feature type="domain" description="Response regulatory" evidence="3">
    <location>
        <begin position="2"/>
        <end position="118"/>
    </location>
</feature>
<proteinExistence type="predicted"/>
<sequence length="127" mass="14895">MRIFICEQDNSRARSMEALLADYSYKVVTIQKNNDLFKRVTQQKPAVIIINESFTDDAGIDTLNRLKNDPETEKIPIIFIGKDEQILDHAHSTEHNMLEIVNEPVKIKNLRHYIDRWTTLKSIYVKH</sequence>